<dbReference type="RefSeq" id="WP_124925722.1">
    <property type="nucleotide sequence ID" value="NZ_BMOH01000006.1"/>
</dbReference>
<proteinExistence type="predicted"/>
<dbReference type="EMBL" id="RQXV01000004">
    <property type="protein sequence ID" value="RRC99532.1"/>
    <property type="molecule type" value="Genomic_DNA"/>
</dbReference>
<dbReference type="AlphaFoldDB" id="A0A3P1STN1"/>
<dbReference type="PANTHER" id="PTHR35271:SF1">
    <property type="entry name" value="ABC TRANSPORTER, SUBSTRATE-BINDING LIPOPROTEIN"/>
    <property type="match status" value="1"/>
</dbReference>
<protein>
    <recommendedName>
        <fullName evidence="3">ABC transporter substrate-binding protein</fullName>
    </recommendedName>
</protein>
<sequence>MTTPEVASGMTTRLAVILLMWVVFAYFPVNASTLIVQSDASSTYQEVTNTLIKESPSLQFETLSLEQLKEQPESTLAEYPLLITVGTNATAFVLEKATHQSTILSTFIPSQRFEQLNHQYAFKLLKHKMNLTGVFLDQPVKRQLQLAQLIQPELKTLGLTLGPNSIEILPKLKLAANELGIELNYEALSQEDNPIQRIQPIIKESDLFLVIPDRNTFNQTTAKWLLYMSYRNRKPLIAFSQNYVKAGAIAACISSPEDIGRMTAQQLKTISSGVTPPPTYSPFFSVVTNSRAARQIHLAIPTAERLRQQLLEVEKR</sequence>
<dbReference type="Gene3D" id="3.40.50.2300">
    <property type="match status" value="2"/>
</dbReference>
<comment type="caution">
    <text evidence="1">The sequence shown here is derived from an EMBL/GenBank/DDBJ whole genome shotgun (WGS) entry which is preliminary data.</text>
</comment>
<reference evidence="1 2" key="1">
    <citation type="submission" date="2018-11" db="EMBL/GenBank/DDBJ databases">
        <title>The draft genome sequence of Amphritea balenae JAMM 1525T.</title>
        <authorList>
            <person name="Fang Z."/>
            <person name="Zhang Y."/>
            <person name="Han X."/>
        </authorList>
    </citation>
    <scope>NUCLEOTIDE SEQUENCE [LARGE SCALE GENOMIC DNA]</scope>
    <source>
        <strain evidence="1 2">JAMM 1525</strain>
    </source>
</reference>
<keyword evidence="2" id="KW-1185">Reference proteome</keyword>
<organism evidence="1 2">
    <name type="scientific">Amphritea balenae</name>
    <dbReference type="NCBI Taxonomy" id="452629"/>
    <lineage>
        <taxon>Bacteria</taxon>
        <taxon>Pseudomonadati</taxon>
        <taxon>Pseudomonadota</taxon>
        <taxon>Gammaproteobacteria</taxon>
        <taxon>Oceanospirillales</taxon>
        <taxon>Oceanospirillaceae</taxon>
        <taxon>Amphritea</taxon>
    </lineage>
</organism>
<evidence type="ECO:0008006" key="3">
    <source>
        <dbReference type="Google" id="ProtNLM"/>
    </source>
</evidence>
<dbReference type="Proteomes" id="UP000267535">
    <property type="component" value="Unassembled WGS sequence"/>
</dbReference>
<name>A0A3P1STN1_9GAMM</name>
<gene>
    <name evidence="1" type="ORF">EHS89_08465</name>
</gene>
<dbReference type="Pfam" id="PF04392">
    <property type="entry name" value="ABC_sub_bind"/>
    <property type="match status" value="1"/>
</dbReference>
<dbReference type="PANTHER" id="PTHR35271">
    <property type="entry name" value="ABC TRANSPORTER, SUBSTRATE-BINDING LIPOPROTEIN-RELATED"/>
    <property type="match status" value="1"/>
</dbReference>
<evidence type="ECO:0000313" key="1">
    <source>
        <dbReference type="EMBL" id="RRC99532.1"/>
    </source>
</evidence>
<dbReference type="InterPro" id="IPR007487">
    <property type="entry name" value="ABC_transpt-TYRBP-like"/>
</dbReference>
<accession>A0A3P1STN1</accession>
<dbReference type="OrthoDB" id="9178917at2"/>
<evidence type="ECO:0000313" key="2">
    <source>
        <dbReference type="Proteomes" id="UP000267535"/>
    </source>
</evidence>